<sequence>NFSSRDLKDTQTHFTLFIFKVSISSGKTFIVHKVVEHLTFCGVWNTQGRTDHLKTRAVPEGPGCPWYLFHRLF</sequence>
<comment type="caution">
    <text evidence="1">The sequence shown here is derived from an EMBL/GenBank/DDBJ whole genome shotgun (WGS) entry which is preliminary data.</text>
</comment>
<accession>A0ABN9DND6</accession>
<evidence type="ECO:0000313" key="1">
    <source>
        <dbReference type="EMBL" id="CAI9573808.1"/>
    </source>
</evidence>
<name>A0ABN9DND6_9NEOB</name>
<protein>
    <submittedName>
        <fullName evidence="1">Uncharacterized protein</fullName>
    </submittedName>
</protein>
<feature type="non-terminal residue" evidence="1">
    <location>
        <position position="1"/>
    </location>
</feature>
<reference evidence="1" key="1">
    <citation type="submission" date="2023-05" db="EMBL/GenBank/DDBJ databases">
        <authorList>
            <person name="Stuckert A."/>
        </authorList>
    </citation>
    <scope>NUCLEOTIDE SEQUENCE</scope>
</reference>
<organism evidence="1 2">
    <name type="scientific">Staurois parvus</name>
    <dbReference type="NCBI Taxonomy" id="386267"/>
    <lineage>
        <taxon>Eukaryota</taxon>
        <taxon>Metazoa</taxon>
        <taxon>Chordata</taxon>
        <taxon>Craniata</taxon>
        <taxon>Vertebrata</taxon>
        <taxon>Euteleostomi</taxon>
        <taxon>Amphibia</taxon>
        <taxon>Batrachia</taxon>
        <taxon>Anura</taxon>
        <taxon>Neobatrachia</taxon>
        <taxon>Ranoidea</taxon>
        <taxon>Ranidae</taxon>
        <taxon>Staurois</taxon>
    </lineage>
</organism>
<dbReference type="EMBL" id="CATNWA010014599">
    <property type="protein sequence ID" value="CAI9573808.1"/>
    <property type="molecule type" value="Genomic_DNA"/>
</dbReference>
<dbReference type="Proteomes" id="UP001162483">
    <property type="component" value="Unassembled WGS sequence"/>
</dbReference>
<keyword evidence="2" id="KW-1185">Reference proteome</keyword>
<evidence type="ECO:0000313" key="2">
    <source>
        <dbReference type="Proteomes" id="UP001162483"/>
    </source>
</evidence>
<gene>
    <name evidence="1" type="ORF">SPARVUS_LOCUS7820614</name>
</gene>
<proteinExistence type="predicted"/>